<comment type="pathway">
    <text evidence="1 9 11">Cofactor biosynthesis; thiamine diphosphate biosynthesis; thiamine phosphate from 4-amino-2-methyl-5-diphosphomethylpyrimidine and 4-methyl-5-(2-phosphoethyl)-thiazole: step 1/1.</text>
</comment>
<accession>A0A139BVS9</accession>
<evidence type="ECO:0000256" key="8">
    <source>
        <dbReference type="ARBA" id="ARBA00047883"/>
    </source>
</evidence>
<evidence type="ECO:0000256" key="4">
    <source>
        <dbReference type="ARBA" id="ARBA00022842"/>
    </source>
</evidence>
<dbReference type="HAMAP" id="MF_00097">
    <property type="entry name" value="TMP_synthase"/>
    <property type="match status" value="1"/>
</dbReference>
<feature type="binding site" evidence="9">
    <location>
        <position position="101"/>
    </location>
    <ligand>
        <name>4-amino-2-methyl-5-(diphosphooxymethyl)pyrimidine</name>
        <dbReference type="ChEBI" id="CHEBI:57841"/>
    </ligand>
</feature>
<dbReference type="InterPro" id="IPR022998">
    <property type="entry name" value="ThiamineP_synth_TenI"/>
</dbReference>
<feature type="binding site" evidence="9">
    <location>
        <position position="158"/>
    </location>
    <ligand>
        <name>2-[(2R,5Z)-2-carboxy-4-methylthiazol-5(2H)-ylidene]ethyl phosphate</name>
        <dbReference type="ChEBI" id="CHEBI:62899"/>
    </ligand>
</feature>
<comment type="catalytic activity">
    <reaction evidence="7 9 10">
        <text>2-(2-carboxy-4-methylthiazol-5-yl)ethyl phosphate + 4-amino-2-methyl-5-(diphosphooxymethyl)pyrimidine + 2 H(+) = thiamine phosphate + CO2 + diphosphate</text>
        <dbReference type="Rhea" id="RHEA:47848"/>
        <dbReference type="ChEBI" id="CHEBI:15378"/>
        <dbReference type="ChEBI" id="CHEBI:16526"/>
        <dbReference type="ChEBI" id="CHEBI:33019"/>
        <dbReference type="ChEBI" id="CHEBI:37575"/>
        <dbReference type="ChEBI" id="CHEBI:57841"/>
        <dbReference type="ChEBI" id="CHEBI:62890"/>
        <dbReference type="EC" id="2.5.1.3"/>
    </reaction>
</comment>
<feature type="binding site" evidence="9">
    <location>
        <position position="82"/>
    </location>
    <ligand>
        <name>Mg(2+)</name>
        <dbReference type="ChEBI" id="CHEBI:18420"/>
    </ligand>
</feature>
<dbReference type="PATRIC" id="fig|1796491.3.peg.821"/>
<dbReference type="NCBIfam" id="TIGR00693">
    <property type="entry name" value="thiE"/>
    <property type="match status" value="1"/>
</dbReference>
<feature type="binding site" evidence="9">
    <location>
        <position position="63"/>
    </location>
    <ligand>
        <name>Mg(2+)</name>
        <dbReference type="ChEBI" id="CHEBI:18420"/>
    </ligand>
</feature>
<comment type="similarity">
    <text evidence="9 10">Belongs to the thiamine-phosphate synthase family.</text>
</comment>
<feature type="domain" description="Thiamine phosphate synthase/TenI" evidence="12">
    <location>
        <begin position="1"/>
        <end position="181"/>
    </location>
</feature>
<dbReference type="Proteomes" id="UP000070578">
    <property type="component" value="Unassembled WGS sequence"/>
</dbReference>
<keyword evidence="5 9" id="KW-0784">Thiamine biosynthesis</keyword>
<dbReference type="GO" id="GO:0005737">
    <property type="term" value="C:cytoplasm"/>
    <property type="evidence" value="ECO:0007669"/>
    <property type="project" value="TreeGrafter"/>
</dbReference>
<dbReference type="AlphaFoldDB" id="A0A139BVS9"/>
<feature type="binding site" evidence="9">
    <location>
        <position position="131"/>
    </location>
    <ligand>
        <name>4-amino-2-methyl-5-(diphosphooxymethyl)pyrimidine</name>
        <dbReference type="ChEBI" id="CHEBI:57841"/>
    </ligand>
</feature>
<reference evidence="13 14" key="2">
    <citation type="submission" date="2016-03" db="EMBL/GenBank/DDBJ databases">
        <title>New uncultured bacterium of the family Gallionellaceae from acid mine drainage: description and reconstruction of genome based on metagenomic analysis of microbial community.</title>
        <authorList>
            <person name="Kadnikov V."/>
            <person name="Ivasenko D."/>
            <person name="Beletsky A."/>
            <person name="Mardanov A."/>
            <person name="Danilova E."/>
            <person name="Pimenov N."/>
            <person name="Karnachuk O."/>
            <person name="Ravin N."/>
        </authorList>
    </citation>
    <scope>NUCLEOTIDE SEQUENCE [LARGE SCALE GENOMIC DNA]</scope>
    <source>
        <strain evidence="13">ShG14-8</strain>
    </source>
</reference>
<evidence type="ECO:0000256" key="6">
    <source>
        <dbReference type="ARBA" id="ARBA00047334"/>
    </source>
</evidence>
<gene>
    <name evidence="9" type="primary">thiE</name>
    <name evidence="13" type="ORF">AWT59_0754</name>
</gene>
<evidence type="ECO:0000256" key="11">
    <source>
        <dbReference type="RuleBase" id="RU004253"/>
    </source>
</evidence>
<protein>
    <recommendedName>
        <fullName evidence="9">Thiamine-phosphate synthase</fullName>
        <shortName evidence="9">TP synthase</shortName>
        <shortName evidence="9">TPS</shortName>
        <ecNumber evidence="9">2.5.1.3</ecNumber>
    </recommendedName>
    <alternativeName>
        <fullName evidence="9">Thiamine-phosphate pyrophosphorylase</fullName>
        <shortName evidence="9">TMP pyrophosphorylase</shortName>
        <shortName evidence="9">TMP-PPase</shortName>
    </alternativeName>
</protein>
<keyword evidence="3 9" id="KW-0479">Metal-binding</keyword>
<organism evidence="13 14">
    <name type="scientific">Candidatus Gallionella acididurans</name>
    <dbReference type="NCBI Taxonomy" id="1796491"/>
    <lineage>
        <taxon>Bacteria</taxon>
        <taxon>Pseudomonadati</taxon>
        <taxon>Pseudomonadota</taxon>
        <taxon>Betaproteobacteria</taxon>
        <taxon>Nitrosomonadales</taxon>
        <taxon>Gallionellaceae</taxon>
        <taxon>Gallionella</taxon>
    </lineage>
</organism>
<dbReference type="InterPro" id="IPR013785">
    <property type="entry name" value="Aldolase_TIM"/>
</dbReference>
<comment type="catalytic activity">
    <reaction evidence="6 9 10">
        <text>4-methyl-5-(2-phosphooxyethyl)-thiazole + 4-amino-2-methyl-5-(diphosphooxymethyl)pyrimidine + H(+) = thiamine phosphate + diphosphate</text>
        <dbReference type="Rhea" id="RHEA:22328"/>
        <dbReference type="ChEBI" id="CHEBI:15378"/>
        <dbReference type="ChEBI" id="CHEBI:33019"/>
        <dbReference type="ChEBI" id="CHEBI:37575"/>
        <dbReference type="ChEBI" id="CHEBI:57841"/>
        <dbReference type="ChEBI" id="CHEBI:58296"/>
        <dbReference type="EC" id="2.5.1.3"/>
    </reaction>
</comment>
<dbReference type="GO" id="GO:0009229">
    <property type="term" value="P:thiamine diphosphate biosynthetic process"/>
    <property type="evidence" value="ECO:0007669"/>
    <property type="project" value="UniProtKB-UniRule"/>
</dbReference>
<feature type="binding site" evidence="9">
    <location>
        <begin position="178"/>
        <end position="179"/>
    </location>
    <ligand>
        <name>2-[(2R,5Z)-2-carboxy-4-methylthiazol-5(2H)-ylidene]ethyl phosphate</name>
        <dbReference type="ChEBI" id="CHEBI:62899"/>
    </ligand>
</feature>
<dbReference type="CDD" id="cd00564">
    <property type="entry name" value="TMP_TenI"/>
    <property type="match status" value="1"/>
</dbReference>
<comment type="caution">
    <text evidence="9">Lacks conserved residue(s) required for the propagation of feature annotation.</text>
</comment>
<comment type="cofactor">
    <cofactor evidence="9">
        <name>Mg(2+)</name>
        <dbReference type="ChEBI" id="CHEBI:18420"/>
    </cofactor>
    <text evidence="9">Binds 1 Mg(2+) ion per subunit.</text>
</comment>
<comment type="function">
    <text evidence="9">Condenses 4-methyl-5-(beta-hydroxyethyl)thiazole monophosphate (THZ-P) and 2-methyl-4-amino-5-hydroxymethyl pyrimidine pyrophosphate (HMP-PP) to form thiamine monophosphate (TMP).</text>
</comment>
<dbReference type="Pfam" id="PF02581">
    <property type="entry name" value="TMP-TENI"/>
    <property type="match status" value="1"/>
</dbReference>
<feature type="binding site" evidence="9">
    <location>
        <position position="62"/>
    </location>
    <ligand>
        <name>4-amino-2-methyl-5-(diphosphooxymethyl)pyrimidine</name>
        <dbReference type="ChEBI" id="CHEBI:57841"/>
    </ligand>
</feature>
<dbReference type="UniPathway" id="UPA00060">
    <property type="reaction ID" value="UER00141"/>
</dbReference>
<name>A0A139BVS9_9PROT</name>
<reference evidence="13 14" key="1">
    <citation type="submission" date="2016-02" db="EMBL/GenBank/DDBJ databases">
        <authorList>
            <person name="Wen L."/>
            <person name="He K."/>
            <person name="Yang H."/>
        </authorList>
    </citation>
    <scope>NUCLEOTIDE SEQUENCE [LARGE SCALE GENOMIC DNA]</scope>
    <source>
        <strain evidence="13">ShG14-8</strain>
    </source>
</reference>
<evidence type="ECO:0000313" key="14">
    <source>
        <dbReference type="Proteomes" id="UP000070578"/>
    </source>
</evidence>
<dbReference type="GO" id="GO:0004789">
    <property type="term" value="F:thiamine-phosphate diphosphorylase activity"/>
    <property type="evidence" value="ECO:0007669"/>
    <property type="project" value="UniProtKB-UniRule"/>
</dbReference>
<dbReference type="EMBL" id="LSLI01000011">
    <property type="protein sequence ID" value="KXS33087.1"/>
    <property type="molecule type" value="Genomic_DNA"/>
</dbReference>
<keyword evidence="4 9" id="KW-0460">Magnesium</keyword>
<dbReference type="PANTHER" id="PTHR20857:SF15">
    <property type="entry name" value="THIAMINE-PHOSPHATE SYNTHASE"/>
    <property type="match status" value="1"/>
</dbReference>
<dbReference type="InterPro" id="IPR036206">
    <property type="entry name" value="ThiamineP_synth_sf"/>
</dbReference>
<proteinExistence type="inferred from homology"/>
<evidence type="ECO:0000256" key="10">
    <source>
        <dbReference type="RuleBase" id="RU003826"/>
    </source>
</evidence>
<comment type="catalytic activity">
    <reaction evidence="8 9 10">
        <text>2-[(2R,5Z)-2-carboxy-4-methylthiazol-5(2H)-ylidene]ethyl phosphate + 4-amino-2-methyl-5-(diphosphooxymethyl)pyrimidine + 2 H(+) = thiamine phosphate + CO2 + diphosphate</text>
        <dbReference type="Rhea" id="RHEA:47844"/>
        <dbReference type="ChEBI" id="CHEBI:15378"/>
        <dbReference type="ChEBI" id="CHEBI:16526"/>
        <dbReference type="ChEBI" id="CHEBI:33019"/>
        <dbReference type="ChEBI" id="CHEBI:37575"/>
        <dbReference type="ChEBI" id="CHEBI:57841"/>
        <dbReference type="ChEBI" id="CHEBI:62899"/>
        <dbReference type="EC" id="2.5.1.3"/>
    </reaction>
</comment>
<evidence type="ECO:0000256" key="9">
    <source>
        <dbReference type="HAMAP-Rule" id="MF_00097"/>
    </source>
</evidence>
<feature type="binding site" evidence="9">
    <location>
        <begin position="30"/>
        <end position="34"/>
    </location>
    <ligand>
        <name>4-amino-2-methyl-5-(diphosphooxymethyl)pyrimidine</name>
        <dbReference type="ChEBI" id="CHEBI:57841"/>
    </ligand>
</feature>
<comment type="caution">
    <text evidence="13">The sequence shown here is derived from an EMBL/GenBank/DDBJ whole genome shotgun (WGS) entry which is preliminary data.</text>
</comment>
<dbReference type="SUPFAM" id="SSF51391">
    <property type="entry name" value="Thiamin phosphate synthase"/>
    <property type="match status" value="1"/>
</dbReference>
<evidence type="ECO:0000256" key="5">
    <source>
        <dbReference type="ARBA" id="ARBA00022977"/>
    </source>
</evidence>
<evidence type="ECO:0000256" key="1">
    <source>
        <dbReference type="ARBA" id="ARBA00005165"/>
    </source>
</evidence>
<evidence type="ECO:0000256" key="7">
    <source>
        <dbReference type="ARBA" id="ARBA00047851"/>
    </source>
</evidence>
<dbReference type="InterPro" id="IPR034291">
    <property type="entry name" value="TMP_synthase"/>
</dbReference>
<keyword evidence="2 9" id="KW-0808">Transferase</keyword>
<evidence type="ECO:0000313" key="13">
    <source>
        <dbReference type="EMBL" id="KXS33087.1"/>
    </source>
</evidence>
<evidence type="ECO:0000256" key="2">
    <source>
        <dbReference type="ARBA" id="ARBA00022679"/>
    </source>
</evidence>
<dbReference type="Gene3D" id="3.20.20.70">
    <property type="entry name" value="Aldolase class I"/>
    <property type="match status" value="1"/>
</dbReference>
<sequence length="200" mass="21471">MYAITPDETDTPELLRKVRLVLMGGARVLQYRNKIADDAMRLEQAGALRELTYEFSVPLVINDDVILAQRTDADGVHLGGKDGSVAAAREMLGSTRLIGVSCYNRLELARMAVQQGADYVAFGSFFPSTVKPDAVSATPDLLLRARREIAVPLVAIGGITVHNAGQLIEAGADALAVISAVFATSDIKSAARQFSTLNFY</sequence>
<dbReference type="EC" id="2.5.1.3" evidence="9"/>
<dbReference type="GO" id="GO:0009228">
    <property type="term" value="P:thiamine biosynthetic process"/>
    <property type="evidence" value="ECO:0007669"/>
    <property type="project" value="UniProtKB-KW"/>
</dbReference>
<evidence type="ECO:0000259" key="12">
    <source>
        <dbReference type="Pfam" id="PF02581"/>
    </source>
</evidence>
<dbReference type="PANTHER" id="PTHR20857">
    <property type="entry name" value="THIAMINE-PHOSPHATE PYROPHOSPHORYLASE"/>
    <property type="match status" value="1"/>
</dbReference>
<evidence type="ECO:0000256" key="3">
    <source>
        <dbReference type="ARBA" id="ARBA00022723"/>
    </source>
</evidence>
<dbReference type="GO" id="GO:0000287">
    <property type="term" value="F:magnesium ion binding"/>
    <property type="evidence" value="ECO:0007669"/>
    <property type="project" value="UniProtKB-UniRule"/>
</dbReference>